<dbReference type="PROSITE" id="PS50097">
    <property type="entry name" value="BTB"/>
    <property type="match status" value="2"/>
</dbReference>
<dbReference type="OrthoDB" id="636773at2759"/>
<evidence type="ECO:0000256" key="1">
    <source>
        <dbReference type="SAM" id="MobiDB-lite"/>
    </source>
</evidence>
<feature type="compositionally biased region" description="Basic and acidic residues" evidence="1">
    <location>
        <begin position="746"/>
        <end position="758"/>
    </location>
</feature>
<dbReference type="AlphaFoldDB" id="A0A1Q9E8W8"/>
<feature type="domain" description="BTB" evidence="2">
    <location>
        <begin position="178"/>
        <end position="245"/>
    </location>
</feature>
<evidence type="ECO:0000313" key="4">
    <source>
        <dbReference type="Proteomes" id="UP000186817"/>
    </source>
</evidence>
<dbReference type="SMART" id="SM00225">
    <property type="entry name" value="BTB"/>
    <property type="match status" value="2"/>
</dbReference>
<name>A0A1Q9E8W8_SYMMI</name>
<dbReference type="InterPro" id="IPR044714">
    <property type="entry name" value="AtSIBP1-like"/>
</dbReference>
<evidence type="ECO:0000259" key="2">
    <source>
        <dbReference type="PROSITE" id="PS50097"/>
    </source>
</evidence>
<organism evidence="3 4">
    <name type="scientific">Symbiodinium microadriaticum</name>
    <name type="common">Dinoflagellate</name>
    <name type="synonym">Zooxanthella microadriatica</name>
    <dbReference type="NCBI Taxonomy" id="2951"/>
    <lineage>
        <taxon>Eukaryota</taxon>
        <taxon>Sar</taxon>
        <taxon>Alveolata</taxon>
        <taxon>Dinophyceae</taxon>
        <taxon>Suessiales</taxon>
        <taxon>Symbiodiniaceae</taxon>
        <taxon>Symbiodinium</taxon>
    </lineage>
</organism>
<evidence type="ECO:0000313" key="3">
    <source>
        <dbReference type="EMBL" id="OLQ03865.1"/>
    </source>
</evidence>
<protein>
    <recommendedName>
        <fullName evidence="2">BTB domain-containing protein</fullName>
    </recommendedName>
</protein>
<sequence length="767" mass="84091">MAATIDADVVAGYIKLANLEGLQKFAAPSFDWRQPLSEQNLPALVLVLNEGLVHEREKRANLLKITNWLLKAGADPRDKISQSKDGRWNLWKRSNKDQTQIGVDYAGHSAVSYAFAWLGQLQLGKGGVDWPTERKYVEDLVGLFAGTTAAKNPRAADVTVPQTTLDLWESIRHRTSSHNVIFDTSDGEVSAHDHVLAVASPVLQAMLESAMKEGTSRRIQVKDSSASAVSLFLDLLYTSSTRADPDHETMLVALDLAHRWQVHGVVATLCVALRDVIDAKSFVAIAESAALKGLETLQRACASFGSNNKQVQAMLKRGGLPVSVRKLLGQPERESGEEREPKKRRLFRLIQAARVASRTSAVRATALALTAGSASLLKKPAYAPASCQGEKPWEQLRAALPDSEPGLTGELAFCASMAGTIDADVVHGFITLGDLEGLRAFAPLNFDWSQPLGEDQVPALIRFVDSRALCESAAQQSDNLKMVEWLLTVGADPQQRVRDDFGMAFTFGKRSNPEETEIRVKCRGQSAISLAFAWLREMKKCKGNANWTKPEQYLKQLISLFSRSSSQQSLRSTDVAVPQSIVDLWECMRDLTASHNVIFESSDGEVAANEHILRVASPVLKAMLESAMTEGTSRRIQVKDSPSSGISLFLDVLYTSSTREDPDHKTLLAALDLAHRWQVHSVVQILCTALHSMIDANSFVAIAEAAALKGLETLVRACASFGSTDEHVQAMLQKGDLPVAVRKLLGKPEHQSSEQQDTKKRRRFRSS</sequence>
<proteinExistence type="predicted"/>
<accession>A0A1Q9E8W8</accession>
<dbReference type="InterPro" id="IPR000210">
    <property type="entry name" value="BTB/POZ_dom"/>
</dbReference>
<dbReference type="Proteomes" id="UP000186817">
    <property type="component" value="Unassembled WGS sequence"/>
</dbReference>
<dbReference type="InterPro" id="IPR011333">
    <property type="entry name" value="SKP1/BTB/POZ_sf"/>
</dbReference>
<dbReference type="PANTHER" id="PTHR46672">
    <property type="entry name" value="OS08G0495500 PROTEIN-RELATED"/>
    <property type="match status" value="1"/>
</dbReference>
<reference evidence="3 4" key="1">
    <citation type="submission" date="2016-02" db="EMBL/GenBank/DDBJ databases">
        <title>Genome analysis of coral dinoflagellate symbionts highlights evolutionary adaptations to a symbiotic lifestyle.</title>
        <authorList>
            <person name="Aranda M."/>
            <person name="Li Y."/>
            <person name="Liew Y.J."/>
            <person name="Baumgarten S."/>
            <person name="Simakov O."/>
            <person name="Wilson M."/>
            <person name="Piel J."/>
            <person name="Ashoor H."/>
            <person name="Bougouffa S."/>
            <person name="Bajic V.B."/>
            <person name="Ryu T."/>
            <person name="Ravasi T."/>
            <person name="Bayer T."/>
            <person name="Micklem G."/>
            <person name="Kim H."/>
            <person name="Bhak J."/>
            <person name="Lajeunesse T.C."/>
            <person name="Voolstra C.R."/>
        </authorList>
    </citation>
    <scope>NUCLEOTIDE SEQUENCE [LARGE SCALE GENOMIC DNA]</scope>
    <source>
        <strain evidence="3 4">CCMP2467</strain>
    </source>
</reference>
<feature type="domain" description="BTB" evidence="2">
    <location>
        <begin position="595"/>
        <end position="662"/>
    </location>
</feature>
<dbReference type="PANTHER" id="PTHR46672:SF8">
    <property type="entry name" value="BTB DOMAIN-CONTAINING PROTEIN"/>
    <property type="match status" value="1"/>
</dbReference>
<dbReference type="Gene3D" id="3.30.710.10">
    <property type="entry name" value="Potassium Channel Kv1.1, Chain A"/>
    <property type="match status" value="2"/>
</dbReference>
<keyword evidence="4" id="KW-1185">Reference proteome</keyword>
<dbReference type="CDD" id="cd18186">
    <property type="entry name" value="BTB_POZ_ZBTB_KLHL-like"/>
    <property type="match status" value="2"/>
</dbReference>
<dbReference type="EMBL" id="LSRX01000224">
    <property type="protein sequence ID" value="OLQ03865.1"/>
    <property type="molecule type" value="Genomic_DNA"/>
</dbReference>
<feature type="region of interest" description="Disordered" evidence="1">
    <location>
        <begin position="746"/>
        <end position="767"/>
    </location>
</feature>
<dbReference type="Pfam" id="PF00651">
    <property type="entry name" value="BTB"/>
    <property type="match status" value="2"/>
</dbReference>
<dbReference type="SUPFAM" id="SSF54695">
    <property type="entry name" value="POZ domain"/>
    <property type="match status" value="2"/>
</dbReference>
<comment type="caution">
    <text evidence="3">The sequence shown here is derived from an EMBL/GenBank/DDBJ whole genome shotgun (WGS) entry which is preliminary data.</text>
</comment>
<gene>
    <name evidence="3" type="ORF">AK812_SmicGene13132</name>
</gene>